<evidence type="ECO:0000256" key="11">
    <source>
        <dbReference type="RuleBase" id="RU366056"/>
    </source>
</evidence>
<evidence type="ECO:0000256" key="2">
    <source>
        <dbReference type="ARBA" id="ARBA00004687"/>
    </source>
</evidence>
<proteinExistence type="inferred from homology"/>
<dbReference type="GO" id="GO:0006506">
    <property type="term" value="P:GPI anchor biosynthetic process"/>
    <property type="evidence" value="ECO:0007669"/>
    <property type="project" value="UniProtKB-UniPathway"/>
</dbReference>
<evidence type="ECO:0000256" key="4">
    <source>
        <dbReference type="ARBA" id="ARBA00020410"/>
    </source>
</evidence>
<dbReference type="Proteomes" id="UP000054144">
    <property type="component" value="Unassembled WGS sequence"/>
</dbReference>
<dbReference type="UniPathway" id="UPA00196"/>
<dbReference type="EMBL" id="KN881851">
    <property type="protein sequence ID" value="KIY48293.1"/>
    <property type="molecule type" value="Genomic_DNA"/>
</dbReference>
<comment type="function">
    <text evidence="11">Required for proper folding and/or the stability of a subset of proteins in the endoplasmic reticulum. Component of glycosylphosphatidylinositol-mannosyltransferase 1 which transfers the first of the 4 mannoses in the GPI-anchor precursors during GPI-anchor biosynthesis. Probably acts by stabilizing the mannosyltransferase GPI14.</text>
</comment>
<name>A0A0D7ABS0_9AGAR</name>
<evidence type="ECO:0000256" key="9">
    <source>
        <dbReference type="ARBA" id="ARBA00023136"/>
    </source>
</evidence>
<evidence type="ECO:0000313" key="13">
    <source>
        <dbReference type="Proteomes" id="UP000054144"/>
    </source>
</evidence>
<dbReference type="PANTHER" id="PTHR28533">
    <property type="entry name" value="PROTEIN PBN1"/>
    <property type="match status" value="1"/>
</dbReference>
<gene>
    <name evidence="12" type="ORF">FISHEDRAFT_10791</name>
</gene>
<evidence type="ECO:0000256" key="8">
    <source>
        <dbReference type="ARBA" id="ARBA00022989"/>
    </source>
</evidence>
<dbReference type="AlphaFoldDB" id="A0A0D7ABS0"/>
<dbReference type="InterPro" id="IPR013233">
    <property type="entry name" value="PIG-X/PBN1"/>
</dbReference>
<protein>
    <recommendedName>
        <fullName evidence="4 11">Protein PBN1</fullName>
    </recommendedName>
</protein>
<evidence type="ECO:0000313" key="12">
    <source>
        <dbReference type="EMBL" id="KIY48293.1"/>
    </source>
</evidence>
<comment type="similarity">
    <text evidence="3 11">Belongs to the PIGX family.</text>
</comment>
<dbReference type="GO" id="GO:0000030">
    <property type="term" value="F:mannosyltransferase activity"/>
    <property type="evidence" value="ECO:0007669"/>
    <property type="project" value="TreeGrafter"/>
</dbReference>
<dbReference type="GO" id="GO:0005789">
    <property type="term" value="C:endoplasmic reticulum membrane"/>
    <property type="evidence" value="ECO:0007669"/>
    <property type="project" value="UniProtKB-SubCell"/>
</dbReference>
<keyword evidence="6" id="KW-0812">Transmembrane</keyword>
<comment type="subcellular location">
    <subcellularLocation>
        <location evidence="11">Endoplasmic reticulum membrane</location>
        <topology evidence="11">Single-pass membrane protein</topology>
    </subcellularLocation>
    <subcellularLocation>
        <location evidence="1">Endoplasmic reticulum membrane</location>
        <topology evidence="1">Single-pass type III membrane protein</topology>
    </subcellularLocation>
</comment>
<accession>A0A0D7ABS0</accession>
<reference evidence="12 13" key="1">
    <citation type="journal article" date="2015" name="Fungal Genet. Biol.">
        <title>Evolution of novel wood decay mechanisms in Agaricales revealed by the genome sequences of Fistulina hepatica and Cylindrobasidium torrendii.</title>
        <authorList>
            <person name="Floudas D."/>
            <person name="Held B.W."/>
            <person name="Riley R."/>
            <person name="Nagy L.G."/>
            <person name="Koehler G."/>
            <person name="Ransdell A.S."/>
            <person name="Younus H."/>
            <person name="Chow J."/>
            <person name="Chiniquy J."/>
            <person name="Lipzen A."/>
            <person name="Tritt A."/>
            <person name="Sun H."/>
            <person name="Haridas S."/>
            <person name="LaButti K."/>
            <person name="Ohm R.A."/>
            <person name="Kues U."/>
            <person name="Blanchette R.A."/>
            <person name="Grigoriev I.V."/>
            <person name="Minto R.E."/>
            <person name="Hibbett D.S."/>
        </authorList>
    </citation>
    <scope>NUCLEOTIDE SEQUENCE [LARGE SCALE GENOMIC DNA]</scope>
    <source>
        <strain evidence="12 13">ATCC 64428</strain>
    </source>
</reference>
<dbReference type="Pfam" id="PF08320">
    <property type="entry name" value="PIG-X"/>
    <property type="match status" value="1"/>
</dbReference>
<evidence type="ECO:0000256" key="7">
    <source>
        <dbReference type="ARBA" id="ARBA00022824"/>
    </source>
</evidence>
<feature type="non-terminal residue" evidence="12">
    <location>
        <position position="152"/>
    </location>
</feature>
<dbReference type="GO" id="GO:1990529">
    <property type="term" value="C:glycosylphosphatidylinositol-mannosyltransferase I complex"/>
    <property type="evidence" value="ECO:0007669"/>
    <property type="project" value="TreeGrafter"/>
</dbReference>
<dbReference type="PANTHER" id="PTHR28533:SF1">
    <property type="entry name" value="PROTEIN PBN1"/>
    <property type="match status" value="1"/>
</dbReference>
<keyword evidence="5 11" id="KW-0337">GPI-anchor biosynthesis</keyword>
<keyword evidence="10" id="KW-0325">Glycoprotein</keyword>
<evidence type="ECO:0000256" key="6">
    <source>
        <dbReference type="ARBA" id="ARBA00022692"/>
    </source>
</evidence>
<keyword evidence="8" id="KW-1133">Transmembrane helix</keyword>
<keyword evidence="9" id="KW-0472">Membrane</keyword>
<evidence type="ECO:0000256" key="1">
    <source>
        <dbReference type="ARBA" id="ARBA00004643"/>
    </source>
</evidence>
<keyword evidence="13" id="KW-1185">Reference proteome</keyword>
<organism evidence="12 13">
    <name type="scientific">Fistulina hepatica ATCC 64428</name>
    <dbReference type="NCBI Taxonomy" id="1128425"/>
    <lineage>
        <taxon>Eukaryota</taxon>
        <taxon>Fungi</taxon>
        <taxon>Dikarya</taxon>
        <taxon>Basidiomycota</taxon>
        <taxon>Agaricomycotina</taxon>
        <taxon>Agaricomycetes</taxon>
        <taxon>Agaricomycetidae</taxon>
        <taxon>Agaricales</taxon>
        <taxon>Fistulinaceae</taxon>
        <taxon>Fistulina</taxon>
    </lineage>
</organism>
<evidence type="ECO:0000256" key="5">
    <source>
        <dbReference type="ARBA" id="ARBA00022502"/>
    </source>
</evidence>
<dbReference type="InterPro" id="IPR042322">
    <property type="entry name" value="Pbn1"/>
</dbReference>
<evidence type="ECO:0000256" key="10">
    <source>
        <dbReference type="ARBA" id="ARBA00023180"/>
    </source>
</evidence>
<dbReference type="OrthoDB" id="5546453at2759"/>
<sequence>MISTMVSVYSALSPSHGFHPVSVTSLEGKALCQLRENCDLYLYYTLPPAIFVDRYELENYRDSFTFKHRGPTNLELPVFALDEEIDSQLLLHVQYSDAAELWACDNDVESPVPRVDVNLPLHVRYGRVSRDMEPFESVHVPWPEVFFACPRS</sequence>
<evidence type="ECO:0000256" key="3">
    <source>
        <dbReference type="ARBA" id="ARBA00010345"/>
    </source>
</evidence>
<keyword evidence="7 11" id="KW-0256">Endoplasmic reticulum</keyword>
<comment type="pathway">
    <text evidence="2 11">Glycolipid biosynthesis; glycosylphosphatidylinositol-anchor biosynthesis.</text>
</comment>